<sequence length="309" mass="34361">MASIGSADVDHNIVTVGFPTALSAYIGAVLFEAFLFGLYTILFVISVYVLLWCNKSRQWFLLMMSVMMYIIAMSDIVYTLWLLFKVVLGLKKVMFWHLYPKYSLFVTNNLAAHALLLYRCVAVCGHNWWLIGVGVSGLIAITGVGYALEGTSLGFVSIGWIYLSLALAYNLALTGLAAGRILYITKQNYQLLPQPLKRRYIITIAVLVESGVLYTIYLGTNLAFQKNPTANAILDCAAVQVVGMVPTLILVQVGLGRTLGQGKNNEETVPEYAMTRRQTYEDVSTRLMQHRPSTSVSSRYPLMRPRADS</sequence>
<feature type="transmembrane region" description="Helical" evidence="1">
    <location>
        <begin position="160"/>
        <end position="179"/>
    </location>
</feature>
<feature type="transmembrane region" description="Helical" evidence="1">
    <location>
        <begin position="24"/>
        <end position="52"/>
    </location>
</feature>
<keyword evidence="3" id="KW-1185">Reference proteome</keyword>
<dbReference type="OrthoDB" id="3226582at2759"/>
<evidence type="ECO:0000313" key="3">
    <source>
        <dbReference type="Proteomes" id="UP000807342"/>
    </source>
</evidence>
<evidence type="ECO:0000256" key="1">
    <source>
        <dbReference type="SAM" id="Phobius"/>
    </source>
</evidence>
<keyword evidence="1" id="KW-0812">Transmembrane</keyword>
<keyword evidence="1" id="KW-1133">Transmembrane helix</keyword>
<feature type="transmembrane region" description="Helical" evidence="1">
    <location>
        <begin position="232"/>
        <end position="255"/>
    </location>
</feature>
<organism evidence="2 3">
    <name type="scientific">Macrolepiota fuliginosa MF-IS2</name>
    <dbReference type="NCBI Taxonomy" id="1400762"/>
    <lineage>
        <taxon>Eukaryota</taxon>
        <taxon>Fungi</taxon>
        <taxon>Dikarya</taxon>
        <taxon>Basidiomycota</taxon>
        <taxon>Agaricomycotina</taxon>
        <taxon>Agaricomycetes</taxon>
        <taxon>Agaricomycetidae</taxon>
        <taxon>Agaricales</taxon>
        <taxon>Agaricineae</taxon>
        <taxon>Agaricaceae</taxon>
        <taxon>Macrolepiota</taxon>
    </lineage>
</organism>
<dbReference type="AlphaFoldDB" id="A0A9P5XLY6"/>
<feature type="transmembrane region" description="Helical" evidence="1">
    <location>
        <begin position="128"/>
        <end position="148"/>
    </location>
</feature>
<gene>
    <name evidence="2" type="ORF">P691DRAFT_345245</name>
</gene>
<feature type="transmembrane region" description="Helical" evidence="1">
    <location>
        <begin position="59"/>
        <end position="82"/>
    </location>
</feature>
<keyword evidence="1" id="KW-0472">Membrane</keyword>
<dbReference type="Proteomes" id="UP000807342">
    <property type="component" value="Unassembled WGS sequence"/>
</dbReference>
<feature type="transmembrane region" description="Helical" evidence="1">
    <location>
        <begin position="200"/>
        <end position="220"/>
    </location>
</feature>
<name>A0A9P5XLY6_9AGAR</name>
<feature type="transmembrane region" description="Helical" evidence="1">
    <location>
        <begin position="102"/>
        <end position="121"/>
    </location>
</feature>
<evidence type="ECO:0000313" key="2">
    <source>
        <dbReference type="EMBL" id="KAF9451561.1"/>
    </source>
</evidence>
<comment type="caution">
    <text evidence="2">The sequence shown here is derived from an EMBL/GenBank/DDBJ whole genome shotgun (WGS) entry which is preliminary data.</text>
</comment>
<proteinExistence type="predicted"/>
<dbReference type="EMBL" id="MU151083">
    <property type="protein sequence ID" value="KAF9451561.1"/>
    <property type="molecule type" value="Genomic_DNA"/>
</dbReference>
<reference evidence="2" key="1">
    <citation type="submission" date="2020-11" db="EMBL/GenBank/DDBJ databases">
        <authorList>
            <consortium name="DOE Joint Genome Institute"/>
            <person name="Ahrendt S."/>
            <person name="Riley R."/>
            <person name="Andreopoulos W."/>
            <person name="Labutti K."/>
            <person name="Pangilinan J."/>
            <person name="Ruiz-Duenas F.J."/>
            <person name="Barrasa J.M."/>
            <person name="Sanchez-Garcia M."/>
            <person name="Camarero S."/>
            <person name="Miyauchi S."/>
            <person name="Serrano A."/>
            <person name="Linde D."/>
            <person name="Babiker R."/>
            <person name="Drula E."/>
            <person name="Ayuso-Fernandez I."/>
            <person name="Pacheco R."/>
            <person name="Padilla G."/>
            <person name="Ferreira P."/>
            <person name="Barriuso J."/>
            <person name="Kellner H."/>
            <person name="Castanera R."/>
            <person name="Alfaro M."/>
            <person name="Ramirez L."/>
            <person name="Pisabarro A.G."/>
            <person name="Kuo A."/>
            <person name="Tritt A."/>
            <person name="Lipzen A."/>
            <person name="He G."/>
            <person name="Yan M."/>
            <person name="Ng V."/>
            <person name="Cullen D."/>
            <person name="Martin F."/>
            <person name="Rosso M.-N."/>
            <person name="Henrissat B."/>
            <person name="Hibbett D."/>
            <person name="Martinez A.T."/>
            <person name="Grigoriev I.V."/>
        </authorList>
    </citation>
    <scope>NUCLEOTIDE SEQUENCE</scope>
    <source>
        <strain evidence="2">MF-IS2</strain>
    </source>
</reference>
<accession>A0A9P5XLY6</accession>
<protein>
    <submittedName>
        <fullName evidence="2">Uncharacterized protein</fullName>
    </submittedName>
</protein>